<proteinExistence type="predicted"/>
<accession>A0A928BQU6</accession>
<dbReference type="Proteomes" id="UP000763088">
    <property type="component" value="Unassembled WGS sequence"/>
</dbReference>
<organism evidence="1 2">
    <name type="scientific">Xylanibacter ruminicola</name>
    <name type="common">Prevotella ruminicola</name>
    <dbReference type="NCBI Taxonomy" id="839"/>
    <lineage>
        <taxon>Bacteria</taxon>
        <taxon>Pseudomonadati</taxon>
        <taxon>Bacteroidota</taxon>
        <taxon>Bacteroidia</taxon>
        <taxon>Bacteroidales</taxon>
        <taxon>Prevotellaceae</taxon>
        <taxon>Xylanibacter</taxon>
    </lineage>
</organism>
<dbReference type="AlphaFoldDB" id="A0A928BQU6"/>
<gene>
    <name evidence="1" type="ORF">E7102_04510</name>
</gene>
<name>A0A928BQU6_XYLRU</name>
<reference evidence="1" key="1">
    <citation type="submission" date="2019-04" db="EMBL/GenBank/DDBJ databases">
        <title>Evolution of Biomass-Degrading Anaerobic Consortia Revealed by Metagenomics.</title>
        <authorList>
            <person name="Peng X."/>
        </authorList>
    </citation>
    <scope>NUCLEOTIDE SEQUENCE</scope>
    <source>
        <strain evidence="1">SIG141</strain>
    </source>
</reference>
<evidence type="ECO:0000313" key="1">
    <source>
        <dbReference type="EMBL" id="MBE6265723.1"/>
    </source>
</evidence>
<protein>
    <submittedName>
        <fullName evidence="1">Uncharacterized protein</fullName>
    </submittedName>
</protein>
<evidence type="ECO:0000313" key="2">
    <source>
        <dbReference type="Proteomes" id="UP000763088"/>
    </source>
</evidence>
<comment type="caution">
    <text evidence="1">The sequence shown here is derived from an EMBL/GenBank/DDBJ whole genome shotgun (WGS) entry which is preliminary data.</text>
</comment>
<sequence length="234" mass="27567">MRSFSSSPHCYYKYAKTPENGMYMLRAVKKSDMTTLDILIDTRLYPCFIMIEKHSEWQEETKEVVNTLEQVISDDADQYNWHICVREYIAKTTQHLDKFFSAMDYMSTPEKKSVESKTNVHIGQLILEMNGNNYYNDELIKEDSNQPTPESNPANVNVIEMLKPLFYNNDDNVTRFLNEIDGMSSNNITDLVNQWVKEKLISDYGNSRKGDLWKILHDAKLYPRTIQNWNRRVH</sequence>
<dbReference type="EMBL" id="SUYD01000004">
    <property type="protein sequence ID" value="MBE6265723.1"/>
    <property type="molecule type" value="Genomic_DNA"/>
</dbReference>